<evidence type="ECO:0000313" key="1">
    <source>
        <dbReference type="EMBL" id="GIO70120.1"/>
    </source>
</evidence>
<dbReference type="Proteomes" id="UP000680638">
    <property type="component" value="Unassembled WGS sequence"/>
</dbReference>
<comment type="caution">
    <text evidence="1">The sequence shown here is derived from an EMBL/GenBank/DDBJ whole genome shotgun (WGS) entry which is preliminary data.</text>
</comment>
<keyword evidence="2" id="KW-1185">Reference proteome</keyword>
<evidence type="ECO:0000313" key="2">
    <source>
        <dbReference type="Proteomes" id="UP000680638"/>
    </source>
</evidence>
<accession>A0ABQ4M3L1</accession>
<dbReference type="InterPro" id="IPR049739">
    <property type="entry name" value="YraL-like"/>
</dbReference>
<organism evidence="1 2">
    <name type="scientific">Paenibacillus cookii</name>
    <dbReference type="NCBI Taxonomy" id="157839"/>
    <lineage>
        <taxon>Bacteria</taxon>
        <taxon>Bacillati</taxon>
        <taxon>Bacillota</taxon>
        <taxon>Bacilli</taxon>
        <taxon>Bacillales</taxon>
        <taxon>Paenibacillaceae</taxon>
        <taxon>Paenibacillus</taxon>
    </lineage>
</organism>
<dbReference type="RefSeq" id="WP_212952668.1">
    <property type="nucleotide sequence ID" value="NZ_BORW01000047.1"/>
</dbReference>
<dbReference type="InterPro" id="IPR009057">
    <property type="entry name" value="Homeodomain-like_sf"/>
</dbReference>
<dbReference type="SUPFAM" id="SSF46689">
    <property type="entry name" value="Homeodomain-like"/>
    <property type="match status" value="1"/>
</dbReference>
<dbReference type="NCBIfam" id="NF040785">
    <property type="entry name" value="CD3324_fam"/>
    <property type="match status" value="1"/>
</dbReference>
<proteinExistence type="predicted"/>
<sequence length="88" mass="10264">MKYINAESVFPRRLLEELQQYVQGGWVYVPTLKHSRTAWGERSGNKEALRRRNAEMKSRFSGGESIERLSSEYGLAYDTVKKIVYSKM</sequence>
<dbReference type="EMBL" id="BORW01000047">
    <property type="protein sequence ID" value="GIO70120.1"/>
    <property type="molecule type" value="Genomic_DNA"/>
</dbReference>
<reference evidence="1 2" key="1">
    <citation type="submission" date="2021-03" db="EMBL/GenBank/DDBJ databases">
        <title>Antimicrobial resistance genes in bacteria isolated from Japanese honey, and their potential for conferring macrolide and lincosamide resistance in the American foulbrood pathogen Paenibacillus larvae.</title>
        <authorList>
            <person name="Okamoto M."/>
            <person name="Kumagai M."/>
            <person name="Kanamori H."/>
            <person name="Takamatsu D."/>
        </authorList>
    </citation>
    <scope>NUCLEOTIDE SEQUENCE [LARGE SCALE GENOMIC DNA]</scope>
    <source>
        <strain evidence="1 2">J21TS3</strain>
    </source>
</reference>
<gene>
    <name evidence="1" type="primary">yraL_2</name>
    <name evidence="1" type="ORF">J21TS3_49410</name>
</gene>
<protein>
    <recommendedName>
        <fullName evidence="3">Mor transcription activator domain-containing protein</fullName>
    </recommendedName>
</protein>
<evidence type="ECO:0008006" key="3">
    <source>
        <dbReference type="Google" id="ProtNLM"/>
    </source>
</evidence>
<name>A0ABQ4M3L1_9BACL</name>